<comment type="PTM">
    <text evidence="23">Palmitoylated. Palmitoylation is essential for plasma membrane association.</text>
</comment>
<feature type="compositionally biased region" description="Polar residues" evidence="24">
    <location>
        <begin position="214"/>
        <end position="223"/>
    </location>
</feature>
<keyword evidence="16 23" id="KW-0966">Cell projection</keyword>
<evidence type="ECO:0000256" key="21">
    <source>
        <dbReference type="ARBA" id="ARBA00034103"/>
    </source>
</evidence>
<keyword evidence="10 23" id="KW-0341">Growth regulation</keyword>
<name>A0A6J3HFT1_SAPAP</name>
<dbReference type="GO" id="GO:0042246">
    <property type="term" value="P:tissue regeneration"/>
    <property type="evidence" value="ECO:0007669"/>
    <property type="project" value="TreeGrafter"/>
</dbReference>
<evidence type="ECO:0000256" key="1">
    <source>
        <dbReference type="ARBA" id="ARBA00004279"/>
    </source>
</evidence>
<dbReference type="PANTHER" id="PTHR10699:SF15">
    <property type="entry name" value="NEUROMODULIN"/>
    <property type="match status" value="1"/>
</dbReference>
<dbReference type="GO" id="GO:0030425">
    <property type="term" value="C:dendrite"/>
    <property type="evidence" value="ECO:0007669"/>
    <property type="project" value="UniProtKB-SubCell"/>
</dbReference>
<evidence type="ECO:0000256" key="12">
    <source>
        <dbReference type="ARBA" id="ARBA00022860"/>
    </source>
</evidence>
<feature type="compositionally biased region" description="Basic and acidic residues" evidence="24">
    <location>
        <begin position="123"/>
        <end position="153"/>
    </location>
</feature>
<keyword evidence="7 23" id="KW-0217">Developmental protein</keyword>
<reference evidence="28" key="1">
    <citation type="submission" date="2025-08" db="UniProtKB">
        <authorList>
            <consortium name="RefSeq"/>
        </authorList>
    </citation>
    <scope>IDENTIFICATION</scope>
    <source>
        <tissue evidence="28">Blood</tissue>
    </source>
</reference>
<dbReference type="GO" id="GO:0016198">
    <property type="term" value="P:axon choice point recognition"/>
    <property type="evidence" value="ECO:0007669"/>
    <property type="project" value="TreeGrafter"/>
</dbReference>
<dbReference type="Pfam" id="PF00612">
    <property type="entry name" value="IQ"/>
    <property type="match status" value="1"/>
</dbReference>
<keyword evidence="23" id="KW-0564">Palmitate</keyword>
<feature type="compositionally biased region" description="Basic and acidic residues" evidence="24">
    <location>
        <begin position="225"/>
        <end position="237"/>
    </location>
</feature>
<comment type="function">
    <text evidence="18 23">This protein is associated with nerve growth. It is a major component of the motile 'growth cones' that form the tips of elongating axons. Plays a role in axonal and dendritic filopodia induction.</text>
</comment>
<evidence type="ECO:0000256" key="15">
    <source>
        <dbReference type="ARBA" id="ARBA00023136"/>
    </source>
</evidence>
<evidence type="ECO:0000256" key="4">
    <source>
        <dbReference type="ARBA" id="ARBA00004516"/>
    </source>
</evidence>
<evidence type="ECO:0000256" key="23">
    <source>
        <dbReference type="RuleBase" id="RU368113"/>
    </source>
</evidence>
<dbReference type="GO" id="GO:0031103">
    <property type="term" value="P:axon regeneration"/>
    <property type="evidence" value="ECO:0007669"/>
    <property type="project" value="TreeGrafter"/>
</dbReference>
<evidence type="ECO:0000256" key="6">
    <source>
        <dbReference type="ARBA" id="ARBA00021591"/>
    </source>
</evidence>
<keyword evidence="12 23" id="KW-0112">Calmodulin-binding</keyword>
<comment type="subunit">
    <text evidence="22 23">Identified in a complex containing FGFR4, NCAM1, CDH2, PLCG1, FRS2, SRC, SHC1, GAP43 and CTTN. Interacts (via IQ domain) with calmodulin. Binds calmodulin with a greater affinity in the absence of Ca(2+) than in its presence.</text>
</comment>
<evidence type="ECO:0000259" key="25">
    <source>
        <dbReference type="Pfam" id="PF06614"/>
    </source>
</evidence>
<dbReference type="InterPro" id="IPR018947">
    <property type="entry name" value="Neuromodulin_N"/>
</dbReference>
<evidence type="ECO:0000256" key="8">
    <source>
        <dbReference type="ARBA" id="ARBA00022475"/>
    </source>
</evidence>
<dbReference type="SMART" id="SM00015">
    <property type="entry name" value="IQ"/>
    <property type="match status" value="1"/>
</dbReference>
<keyword evidence="9 23" id="KW-0597">Phosphoprotein</keyword>
<keyword evidence="11 23" id="KW-0221">Differentiation</keyword>
<comment type="similarity">
    <text evidence="5 23">Belongs to the neuromodulin family.</text>
</comment>
<gene>
    <name evidence="28" type="primary">LOC116546706</name>
</gene>
<dbReference type="RefSeq" id="XP_032128787.1">
    <property type="nucleotide sequence ID" value="XM_032272896.1"/>
</dbReference>
<feature type="compositionally biased region" description="Low complexity" evidence="24">
    <location>
        <begin position="238"/>
        <end position="269"/>
    </location>
</feature>
<feature type="domain" description="Neuromodulin C-terminal" evidence="25">
    <location>
        <begin position="137"/>
        <end position="279"/>
    </location>
</feature>
<evidence type="ECO:0000313" key="27">
    <source>
        <dbReference type="Proteomes" id="UP000504640"/>
    </source>
</evidence>
<dbReference type="GO" id="GO:0040008">
    <property type="term" value="P:regulation of growth"/>
    <property type="evidence" value="ECO:0007669"/>
    <property type="project" value="UniProtKB-UniRule"/>
</dbReference>
<dbReference type="GO" id="GO:0014069">
    <property type="term" value="C:postsynaptic density"/>
    <property type="evidence" value="ECO:0007669"/>
    <property type="project" value="TreeGrafter"/>
</dbReference>
<feature type="compositionally biased region" description="Basic and acidic residues" evidence="24">
    <location>
        <begin position="71"/>
        <end position="101"/>
    </location>
</feature>
<sequence>TRKFPGGGAPQSPAWLFQPVRLCRQAPLLCPVLLLCLRPGAVVLSTKYTGPGALLAGDWSHGKSPIRQFKKGTEQRTRTRLKKNEDQKIEQDGNKPEDKAHKAATKIQASFRGHITRKKLKGEKKDDAQAAEADASKKKDEAPVADGVEKKGEGPTTTEAAPGTGSKPDETGKAGETPSEEEKGEGDAATEQATPQAPESSEEKASSAETENATKASTDNLPSSKAEDAPAKEEPKQADVPAAVTAAAATTPAAEDAAAKATAQPPTETGESSQAKEKIGEQPRGSHTVGGWGGELLFKMPGDLGYQGRGNSLESVFQKSREAGLNFPKWQD</sequence>
<dbReference type="InterPro" id="IPR001422">
    <property type="entry name" value="Neuromodulin"/>
</dbReference>
<organism evidence="27 28">
    <name type="scientific">Sapajus apella</name>
    <name type="common">Brown-capped capuchin</name>
    <name type="synonym">Cebus apella</name>
    <dbReference type="NCBI Taxonomy" id="9515"/>
    <lineage>
        <taxon>Eukaryota</taxon>
        <taxon>Metazoa</taxon>
        <taxon>Chordata</taxon>
        <taxon>Craniata</taxon>
        <taxon>Vertebrata</taxon>
        <taxon>Euteleostomi</taxon>
        <taxon>Mammalia</taxon>
        <taxon>Eutheria</taxon>
        <taxon>Euarchontoglires</taxon>
        <taxon>Primates</taxon>
        <taxon>Haplorrhini</taxon>
        <taxon>Platyrrhini</taxon>
        <taxon>Cebidae</taxon>
        <taxon>Cebinae</taxon>
        <taxon>Sapajus</taxon>
    </lineage>
</organism>
<evidence type="ECO:0000256" key="3">
    <source>
        <dbReference type="ARBA" id="ARBA00004503"/>
    </source>
</evidence>
<evidence type="ECO:0000256" key="14">
    <source>
        <dbReference type="ARBA" id="ARBA00023018"/>
    </source>
</evidence>
<proteinExistence type="inferred from homology"/>
<feature type="region of interest" description="Disordered" evidence="24">
    <location>
        <begin position="61"/>
        <end position="294"/>
    </location>
</feature>
<evidence type="ECO:0000256" key="2">
    <source>
        <dbReference type="ARBA" id="ARBA00004484"/>
    </source>
</evidence>
<keyword evidence="15" id="KW-0472">Membrane</keyword>
<evidence type="ECO:0000256" key="20">
    <source>
        <dbReference type="ARBA" id="ARBA00033250"/>
    </source>
</evidence>
<accession>A0A6J3HFT1</accession>
<dbReference type="GO" id="GO:0001786">
    <property type="term" value="F:phosphatidylserine binding"/>
    <property type="evidence" value="ECO:0007669"/>
    <property type="project" value="TreeGrafter"/>
</dbReference>
<evidence type="ECO:0000256" key="13">
    <source>
        <dbReference type="ARBA" id="ARBA00022902"/>
    </source>
</evidence>
<dbReference type="InterPro" id="IPR000048">
    <property type="entry name" value="IQ_motif_EF-hand-BS"/>
</dbReference>
<dbReference type="CDD" id="cd23767">
    <property type="entry name" value="IQCD"/>
    <property type="match status" value="1"/>
</dbReference>
<dbReference type="AlphaFoldDB" id="A0A6J3HFT1"/>
<evidence type="ECO:0000256" key="11">
    <source>
        <dbReference type="ARBA" id="ARBA00022782"/>
    </source>
</evidence>
<dbReference type="GO" id="GO:1901981">
    <property type="term" value="F:phosphatidylinositol phosphate binding"/>
    <property type="evidence" value="ECO:0007669"/>
    <property type="project" value="TreeGrafter"/>
</dbReference>
<evidence type="ECO:0000256" key="16">
    <source>
        <dbReference type="ARBA" id="ARBA00023273"/>
    </source>
</evidence>
<dbReference type="InterPro" id="IPR033137">
    <property type="entry name" value="Neuromodulin_P_site"/>
</dbReference>
<evidence type="ECO:0000256" key="9">
    <source>
        <dbReference type="ARBA" id="ARBA00022553"/>
    </source>
</evidence>
<evidence type="ECO:0000256" key="10">
    <source>
        <dbReference type="ARBA" id="ARBA00022604"/>
    </source>
</evidence>
<dbReference type="PROSITE" id="PS00413">
    <property type="entry name" value="NEUROMODULIN_2"/>
    <property type="match status" value="1"/>
</dbReference>
<evidence type="ECO:0000256" key="17">
    <source>
        <dbReference type="ARBA" id="ARBA00023288"/>
    </source>
</evidence>
<dbReference type="GO" id="GO:0043204">
    <property type="term" value="C:perikaryon"/>
    <property type="evidence" value="ECO:0007669"/>
    <property type="project" value="UniProtKB-SubCell"/>
</dbReference>
<dbReference type="Pfam" id="PF06614">
    <property type="entry name" value="Neuromodulin"/>
    <property type="match status" value="1"/>
</dbReference>
<dbReference type="PANTHER" id="PTHR10699">
    <property type="entry name" value="NEUROMODULIN"/>
    <property type="match status" value="1"/>
</dbReference>
<dbReference type="GO" id="GO:0032584">
    <property type="term" value="C:growth cone membrane"/>
    <property type="evidence" value="ECO:0007669"/>
    <property type="project" value="UniProtKB-SubCell"/>
</dbReference>
<evidence type="ECO:0000256" key="22">
    <source>
        <dbReference type="ARBA" id="ARBA00046855"/>
    </source>
</evidence>
<feature type="compositionally biased region" description="Low complexity" evidence="24">
    <location>
        <begin position="154"/>
        <end position="165"/>
    </location>
</feature>
<keyword evidence="13 23" id="KW-0524">Neurogenesis</keyword>
<dbReference type="Pfam" id="PF10580">
    <property type="entry name" value="Neuromodulin_N"/>
    <property type="match status" value="1"/>
</dbReference>
<evidence type="ECO:0000259" key="26">
    <source>
        <dbReference type="Pfam" id="PF10580"/>
    </source>
</evidence>
<dbReference type="GeneID" id="116546706"/>
<evidence type="ECO:0000256" key="5">
    <source>
        <dbReference type="ARBA" id="ARBA00005890"/>
    </source>
</evidence>
<dbReference type="Proteomes" id="UP000504640">
    <property type="component" value="Unplaced"/>
</dbReference>
<dbReference type="PRINTS" id="PR00215">
    <property type="entry name" value="NEUROMODULIN"/>
</dbReference>
<dbReference type="GO" id="GO:0035727">
    <property type="term" value="F:lysophosphatidic acid binding"/>
    <property type="evidence" value="ECO:0007669"/>
    <property type="project" value="TreeGrafter"/>
</dbReference>
<dbReference type="InterPro" id="IPR017454">
    <property type="entry name" value="Neuromodulin_C"/>
</dbReference>
<dbReference type="PROSITE" id="PS50096">
    <property type="entry name" value="IQ"/>
    <property type="match status" value="1"/>
</dbReference>
<evidence type="ECO:0000256" key="24">
    <source>
        <dbReference type="SAM" id="MobiDB-lite"/>
    </source>
</evidence>
<feature type="non-terminal residue" evidence="28">
    <location>
        <position position="1"/>
    </location>
</feature>
<evidence type="ECO:0000256" key="19">
    <source>
        <dbReference type="ARBA" id="ARBA00030597"/>
    </source>
</evidence>
<protein>
    <recommendedName>
        <fullName evidence="6 23">Neuromodulin</fullName>
    </recommendedName>
    <alternativeName>
        <fullName evidence="19 23">Axonal membrane protein GAP-43</fullName>
    </alternativeName>
    <alternativeName>
        <fullName evidence="20 23">Growth-associated protein 43</fullName>
    </alternativeName>
</protein>
<dbReference type="GO" id="GO:0005737">
    <property type="term" value="C:cytoplasm"/>
    <property type="evidence" value="ECO:0007669"/>
    <property type="project" value="UniProtKB-SubCell"/>
</dbReference>
<evidence type="ECO:0000256" key="7">
    <source>
        <dbReference type="ARBA" id="ARBA00022473"/>
    </source>
</evidence>
<keyword evidence="27" id="KW-1185">Reference proteome</keyword>
<evidence type="ECO:0000313" key="28">
    <source>
        <dbReference type="RefSeq" id="XP_032128787.1"/>
    </source>
</evidence>
<keyword evidence="8 23" id="KW-1003">Cell membrane</keyword>
<keyword evidence="17 23" id="KW-0449">Lipoprotein</keyword>
<dbReference type="Gene3D" id="1.20.5.190">
    <property type="match status" value="1"/>
</dbReference>
<feature type="domain" description="Neuromodulin N-terminal" evidence="26">
    <location>
        <begin position="81"/>
        <end position="100"/>
    </location>
</feature>
<keyword evidence="14 23" id="KW-0770">Synapse</keyword>
<comment type="subcellular location">
    <subcellularLocation>
        <location evidence="23">Cell membrane</location>
        <topology evidence="23">Peripheral membrane protein</topology>
        <orientation evidence="23">Cytoplasmic side</orientation>
    </subcellularLocation>
    <subcellularLocation>
        <location evidence="3 23">Cell projection</location>
        <location evidence="3 23">Growth cone membrane</location>
        <topology evidence="3 23">Peripheral membrane protein</topology>
        <orientation evidence="3 23">Cytoplasmic side</orientation>
    </subcellularLocation>
    <subcellularLocation>
        <location evidence="21 23">Synapse</location>
    </subcellularLocation>
    <subcellularLocation>
        <location evidence="4 23">Cell projection</location>
        <location evidence="4 23">Filopodium membrane</location>
        <topology evidence="4 23">Peripheral membrane protein</topology>
    </subcellularLocation>
    <subcellularLocation>
        <location evidence="2 23">Perikaryon</location>
    </subcellularLocation>
    <subcellularLocation>
        <location evidence="1 23">Cell projection</location>
        <location evidence="1 23">Dendrite</location>
    </subcellularLocation>
    <subcellularLocation>
        <location evidence="23">Cell projection</location>
        <location evidence="23">Axon</location>
    </subcellularLocation>
    <subcellularLocation>
        <location evidence="23">Cytoplasm</location>
    </subcellularLocation>
    <text evidence="23">Cytoplasmic surface of growth cone and synaptic plasma membranes.</text>
</comment>
<dbReference type="GO" id="GO:0005516">
    <property type="term" value="F:calmodulin binding"/>
    <property type="evidence" value="ECO:0007669"/>
    <property type="project" value="UniProtKB-UniRule"/>
</dbReference>
<evidence type="ECO:0000256" key="18">
    <source>
        <dbReference type="ARBA" id="ARBA00025215"/>
    </source>
</evidence>
<dbReference type="GO" id="GO:0031527">
    <property type="term" value="C:filopodium membrane"/>
    <property type="evidence" value="ECO:0007669"/>
    <property type="project" value="UniProtKB-SubCell"/>
</dbReference>
<keyword evidence="23" id="KW-0963">Cytoplasm</keyword>